<protein>
    <submittedName>
        <fullName evidence="3">DUF805 domain-containing protein</fullName>
    </submittedName>
</protein>
<evidence type="ECO:0000313" key="4">
    <source>
        <dbReference type="Proteomes" id="UP000281118"/>
    </source>
</evidence>
<dbReference type="AlphaFoldDB" id="A0A3S0ZJQ0"/>
<feature type="transmembrane region" description="Helical" evidence="1">
    <location>
        <begin position="110"/>
        <end position="127"/>
    </location>
</feature>
<dbReference type="PANTHER" id="PTHR34980">
    <property type="entry name" value="INNER MEMBRANE PROTEIN-RELATED-RELATED"/>
    <property type="match status" value="1"/>
</dbReference>
<sequence length="187" mass="20123">MTTDFTNPNPYAAPRSTVADVYEGGSDAVQPVKLWSAKGRIGRARFLAYTLFSYIIFIIAAAVMGGILGFTGLARSEGVIGGLTFLLAIPYLVFYVLTGIQRSHDMDWSGWMLFLALIPFVALIWVFKSGTKGRNRFGAPPPPNGIGVLIGAWLLPVITVLGILAAVALPAYQGYTTRAKAAQVERP</sequence>
<feature type="transmembrane region" description="Helical" evidence="1">
    <location>
        <begin position="46"/>
        <end position="73"/>
    </location>
</feature>
<comment type="caution">
    <text evidence="3">The sequence shown here is derived from an EMBL/GenBank/DDBJ whole genome shotgun (WGS) entry which is preliminary data.</text>
</comment>
<keyword evidence="1" id="KW-0472">Membrane</keyword>
<dbReference type="GO" id="GO:0005886">
    <property type="term" value="C:plasma membrane"/>
    <property type="evidence" value="ECO:0007669"/>
    <property type="project" value="TreeGrafter"/>
</dbReference>
<dbReference type="Gene3D" id="3.30.700.10">
    <property type="entry name" value="Glycoprotein, Type 4 Pilin"/>
    <property type="match status" value="1"/>
</dbReference>
<dbReference type="InterPro" id="IPR008523">
    <property type="entry name" value="DUF805"/>
</dbReference>
<evidence type="ECO:0000256" key="1">
    <source>
        <dbReference type="SAM" id="Phobius"/>
    </source>
</evidence>
<dbReference type="OrthoDB" id="9812349at2"/>
<evidence type="ECO:0000313" key="3">
    <source>
        <dbReference type="EMBL" id="RUR71739.1"/>
    </source>
</evidence>
<gene>
    <name evidence="3" type="ORF">EJP67_32315</name>
    <name evidence="2" type="ORF">GGD71_006055</name>
</gene>
<dbReference type="EMBL" id="RXFT01000024">
    <property type="protein sequence ID" value="RUR71739.1"/>
    <property type="molecule type" value="Genomic_DNA"/>
</dbReference>
<feature type="transmembrane region" description="Helical" evidence="1">
    <location>
        <begin position="147"/>
        <end position="172"/>
    </location>
</feature>
<evidence type="ECO:0000313" key="5">
    <source>
        <dbReference type="Proteomes" id="UP000524450"/>
    </source>
</evidence>
<name>A0A3S0ZJQ0_9BURK</name>
<evidence type="ECO:0000313" key="2">
    <source>
        <dbReference type="EMBL" id="MBB4225245.1"/>
    </source>
</evidence>
<organism evidence="3 4">
    <name type="scientific">Variovorax guangxiensis</name>
    <dbReference type="NCBI Taxonomy" id="1775474"/>
    <lineage>
        <taxon>Bacteria</taxon>
        <taxon>Pseudomonadati</taxon>
        <taxon>Pseudomonadota</taxon>
        <taxon>Betaproteobacteria</taxon>
        <taxon>Burkholderiales</taxon>
        <taxon>Comamonadaceae</taxon>
        <taxon>Variovorax</taxon>
    </lineage>
</organism>
<keyword evidence="1" id="KW-1133">Transmembrane helix</keyword>
<reference evidence="2 5" key="2">
    <citation type="submission" date="2020-08" db="EMBL/GenBank/DDBJ databases">
        <title>Genomic Encyclopedia of Type Strains, Phase IV (KMG-V): Genome sequencing to study the core and pangenomes of soil and plant-associated prokaryotes.</title>
        <authorList>
            <person name="Whitman W."/>
        </authorList>
    </citation>
    <scope>NUCLEOTIDE SEQUENCE [LARGE SCALE GENOMIC DNA]</scope>
    <source>
        <strain evidence="2 5">34/80</strain>
    </source>
</reference>
<dbReference type="EMBL" id="JACIFZ010000011">
    <property type="protein sequence ID" value="MBB4225245.1"/>
    <property type="molecule type" value="Genomic_DNA"/>
</dbReference>
<proteinExistence type="predicted"/>
<dbReference type="Pfam" id="PF05656">
    <property type="entry name" value="DUF805"/>
    <property type="match status" value="1"/>
</dbReference>
<dbReference type="Proteomes" id="UP000281118">
    <property type="component" value="Unassembled WGS sequence"/>
</dbReference>
<dbReference type="InterPro" id="IPR045584">
    <property type="entry name" value="Pilin-like"/>
</dbReference>
<keyword evidence="1" id="KW-0812">Transmembrane</keyword>
<accession>A0A3S0ZJQ0</accession>
<reference evidence="3 4" key="1">
    <citation type="submission" date="2018-12" db="EMBL/GenBank/DDBJ databases">
        <title>The genome sequences of Variovorax guangxiensis DSM 27352.</title>
        <authorList>
            <person name="Gao J."/>
            <person name="Sun J."/>
        </authorList>
    </citation>
    <scope>NUCLEOTIDE SEQUENCE [LARGE SCALE GENOMIC DNA]</scope>
    <source>
        <strain evidence="3 4">DSM 27352</strain>
    </source>
</reference>
<dbReference type="Proteomes" id="UP000524450">
    <property type="component" value="Unassembled WGS sequence"/>
</dbReference>
<dbReference type="SUPFAM" id="SSF54523">
    <property type="entry name" value="Pili subunits"/>
    <property type="match status" value="1"/>
</dbReference>
<dbReference type="PANTHER" id="PTHR34980:SF3">
    <property type="entry name" value="BLR8105 PROTEIN"/>
    <property type="match status" value="1"/>
</dbReference>
<dbReference type="RefSeq" id="WP_126025798.1">
    <property type="nucleotide sequence ID" value="NZ_JACIFZ010000011.1"/>
</dbReference>
<feature type="transmembrane region" description="Helical" evidence="1">
    <location>
        <begin position="79"/>
        <end position="98"/>
    </location>
</feature>